<organism evidence="2 3">
    <name type="scientific">Digitaria exilis</name>
    <dbReference type="NCBI Taxonomy" id="1010633"/>
    <lineage>
        <taxon>Eukaryota</taxon>
        <taxon>Viridiplantae</taxon>
        <taxon>Streptophyta</taxon>
        <taxon>Embryophyta</taxon>
        <taxon>Tracheophyta</taxon>
        <taxon>Spermatophyta</taxon>
        <taxon>Magnoliopsida</taxon>
        <taxon>Liliopsida</taxon>
        <taxon>Poales</taxon>
        <taxon>Poaceae</taxon>
        <taxon>PACMAD clade</taxon>
        <taxon>Panicoideae</taxon>
        <taxon>Panicodae</taxon>
        <taxon>Paniceae</taxon>
        <taxon>Anthephorinae</taxon>
        <taxon>Digitaria</taxon>
    </lineage>
</organism>
<evidence type="ECO:0000313" key="3">
    <source>
        <dbReference type="Proteomes" id="UP000636709"/>
    </source>
</evidence>
<sequence length="155" mass="16695">MSLAHGGSKLCSSSQPWTESHSSTTVAVTDLPFPARITTRFRHRLPPSNHPVESATTFSPSSKNVPVQLDAPPPSPLSAKLLSVSVARVPRLVTAGEHAKVAYLLPSSQHTESFSGLQLPDLPRMEPLGRQVWRSARWGKVARARGRMVASAKSA</sequence>
<feature type="region of interest" description="Disordered" evidence="1">
    <location>
        <begin position="43"/>
        <end position="72"/>
    </location>
</feature>
<reference evidence="2" key="1">
    <citation type="submission" date="2020-07" db="EMBL/GenBank/DDBJ databases">
        <title>Genome sequence and genetic diversity analysis of an under-domesticated orphan crop, white fonio (Digitaria exilis).</title>
        <authorList>
            <person name="Bennetzen J.L."/>
            <person name="Chen S."/>
            <person name="Ma X."/>
            <person name="Wang X."/>
            <person name="Yssel A.E.J."/>
            <person name="Chaluvadi S.R."/>
            <person name="Johnson M."/>
            <person name="Gangashetty P."/>
            <person name="Hamidou F."/>
            <person name="Sanogo M.D."/>
            <person name="Zwaenepoel A."/>
            <person name="Wallace J."/>
            <person name="Van De Peer Y."/>
            <person name="Van Deynze A."/>
        </authorList>
    </citation>
    <scope>NUCLEOTIDE SEQUENCE</scope>
    <source>
        <tissue evidence="2">Leaves</tissue>
    </source>
</reference>
<feature type="compositionally biased region" description="Polar residues" evidence="1">
    <location>
        <begin position="54"/>
        <end position="65"/>
    </location>
</feature>
<comment type="caution">
    <text evidence="2">The sequence shown here is derived from an EMBL/GenBank/DDBJ whole genome shotgun (WGS) entry which is preliminary data.</text>
</comment>
<dbReference type="AlphaFoldDB" id="A0A835AUR7"/>
<keyword evidence="3" id="KW-1185">Reference proteome</keyword>
<accession>A0A835AUR7</accession>
<dbReference type="Proteomes" id="UP000636709">
    <property type="component" value="Unassembled WGS sequence"/>
</dbReference>
<evidence type="ECO:0000313" key="2">
    <source>
        <dbReference type="EMBL" id="KAF8672386.1"/>
    </source>
</evidence>
<dbReference type="EMBL" id="JACEFO010002221">
    <property type="protein sequence ID" value="KAF8672386.1"/>
    <property type="molecule type" value="Genomic_DNA"/>
</dbReference>
<proteinExistence type="predicted"/>
<protein>
    <submittedName>
        <fullName evidence="2">Uncharacterized protein</fullName>
    </submittedName>
</protein>
<evidence type="ECO:0000256" key="1">
    <source>
        <dbReference type="SAM" id="MobiDB-lite"/>
    </source>
</evidence>
<gene>
    <name evidence="2" type="ORF">HU200_049590</name>
</gene>
<feature type="region of interest" description="Disordered" evidence="1">
    <location>
        <begin position="1"/>
        <end position="25"/>
    </location>
</feature>
<feature type="compositionally biased region" description="Polar residues" evidence="1">
    <location>
        <begin position="10"/>
        <end position="25"/>
    </location>
</feature>
<dbReference type="OrthoDB" id="717049at2759"/>
<name>A0A835AUR7_9POAL</name>